<reference evidence="2" key="1">
    <citation type="submission" date="2023-02" db="EMBL/GenBank/DDBJ databases">
        <title>Identification and recombinant expression of a fungal hydrolase from Papiliotrema laurentii that hydrolyzes apple cutin and clears colloidal polyester polyurethane.</title>
        <authorList>
            <consortium name="DOE Joint Genome Institute"/>
            <person name="Roman V.A."/>
            <person name="Bojanowski C."/>
            <person name="Crable B.R."/>
            <person name="Wagner D.N."/>
            <person name="Hung C.S."/>
            <person name="Nadeau L.J."/>
            <person name="Schratz L."/>
            <person name="Haridas S."/>
            <person name="Pangilinan J."/>
            <person name="Lipzen A."/>
            <person name="Na H."/>
            <person name="Yan M."/>
            <person name="Ng V."/>
            <person name="Grigoriev I.V."/>
            <person name="Spatafora J.W."/>
            <person name="Barlow D."/>
            <person name="Biffinger J."/>
            <person name="Kelley-Loughnane N."/>
            <person name="Varaljay V.A."/>
            <person name="Crookes-Goodson W.J."/>
        </authorList>
    </citation>
    <scope>NUCLEOTIDE SEQUENCE</scope>
    <source>
        <strain evidence="2">5307AH</strain>
    </source>
</reference>
<proteinExistence type="predicted"/>
<feature type="compositionally biased region" description="Polar residues" evidence="1">
    <location>
        <begin position="402"/>
        <end position="413"/>
    </location>
</feature>
<feature type="compositionally biased region" description="Basic and acidic residues" evidence="1">
    <location>
        <begin position="431"/>
        <end position="443"/>
    </location>
</feature>
<feature type="region of interest" description="Disordered" evidence="1">
    <location>
        <begin position="402"/>
        <end position="461"/>
    </location>
</feature>
<dbReference type="EMBL" id="JAODAN010000002">
    <property type="protein sequence ID" value="KAK1926825.1"/>
    <property type="molecule type" value="Genomic_DNA"/>
</dbReference>
<sequence length="461" mass="48840">MVLAGGSGGQSGICWFRYTGFSLSKAQLSEQTHKPCQPVMPPQPRDFAPGWSDFLLPIASSPAVYGLGPSLRACEDRSRCSTPGLGRNATRSMRSLGGSVTGLGNHQSVLTAHSLDLVSSTRSTSPPTASVTFARAPARPLNSGIPSRRDIQSQRLYCTTGGSALTKDHRFTGDVSGCYLPSSTLPCTRADTTPRLARLPDRLPASSKTPTSIHPKDLLDPRTILVPLNPATPSSLAKNHKVTGATTSNETSVPARVHIGHEEQEAQEDIRLSYSTPPDAFDVSTSHPASIVSVDWYSHCDHDRADVSIVHPASKLFLGTTTFSTIPIDPSIVHPASVHTMSLQPSAPPSHVGCKSPASHPINLSAVHPASISSSSRRDFGPSESRYIHPASSAFRTFDSATTHPASVCSGGQSLPLAAQGSTSRPPAQRSRPELMDNGDARVSHPGWGGFGLAKPQRPRL</sequence>
<keyword evidence="3" id="KW-1185">Reference proteome</keyword>
<name>A0AAD9L865_PAPLA</name>
<evidence type="ECO:0000313" key="2">
    <source>
        <dbReference type="EMBL" id="KAK1926825.1"/>
    </source>
</evidence>
<protein>
    <submittedName>
        <fullName evidence="2">Uncharacterized protein</fullName>
    </submittedName>
</protein>
<dbReference type="AlphaFoldDB" id="A0AAD9L865"/>
<dbReference type="Proteomes" id="UP001182556">
    <property type="component" value="Unassembled WGS sequence"/>
</dbReference>
<accession>A0AAD9L865</accession>
<feature type="region of interest" description="Disordered" evidence="1">
    <location>
        <begin position="230"/>
        <end position="256"/>
    </location>
</feature>
<evidence type="ECO:0000256" key="1">
    <source>
        <dbReference type="SAM" id="MobiDB-lite"/>
    </source>
</evidence>
<evidence type="ECO:0000313" key="3">
    <source>
        <dbReference type="Proteomes" id="UP001182556"/>
    </source>
</evidence>
<organism evidence="2 3">
    <name type="scientific">Papiliotrema laurentii</name>
    <name type="common">Cryptococcus laurentii</name>
    <dbReference type="NCBI Taxonomy" id="5418"/>
    <lineage>
        <taxon>Eukaryota</taxon>
        <taxon>Fungi</taxon>
        <taxon>Dikarya</taxon>
        <taxon>Basidiomycota</taxon>
        <taxon>Agaricomycotina</taxon>
        <taxon>Tremellomycetes</taxon>
        <taxon>Tremellales</taxon>
        <taxon>Rhynchogastremaceae</taxon>
        <taxon>Papiliotrema</taxon>
    </lineage>
</organism>
<gene>
    <name evidence="2" type="ORF">DB88DRAFT_483131</name>
</gene>
<comment type="caution">
    <text evidence="2">The sequence shown here is derived from an EMBL/GenBank/DDBJ whole genome shotgun (WGS) entry which is preliminary data.</text>
</comment>